<reference evidence="1 2" key="1">
    <citation type="journal article" date="2018" name="Sci. Rep.">
        <title>Genomic signatures of local adaptation to the degree of environmental predictability in rotifers.</title>
        <authorList>
            <person name="Franch-Gras L."/>
            <person name="Hahn C."/>
            <person name="Garcia-Roger E.M."/>
            <person name="Carmona M.J."/>
            <person name="Serra M."/>
            <person name="Gomez A."/>
        </authorList>
    </citation>
    <scope>NUCLEOTIDE SEQUENCE [LARGE SCALE GENOMIC DNA]</scope>
    <source>
        <strain evidence="1">HYR1</strain>
    </source>
</reference>
<organism evidence="1 2">
    <name type="scientific">Brachionus plicatilis</name>
    <name type="common">Marine rotifer</name>
    <name type="synonym">Brachionus muelleri</name>
    <dbReference type="NCBI Taxonomy" id="10195"/>
    <lineage>
        <taxon>Eukaryota</taxon>
        <taxon>Metazoa</taxon>
        <taxon>Spiralia</taxon>
        <taxon>Gnathifera</taxon>
        <taxon>Rotifera</taxon>
        <taxon>Eurotatoria</taxon>
        <taxon>Monogononta</taxon>
        <taxon>Pseudotrocha</taxon>
        <taxon>Ploima</taxon>
        <taxon>Brachionidae</taxon>
        <taxon>Brachionus</taxon>
    </lineage>
</organism>
<dbReference type="STRING" id="10195.A0A3M7QRU9"/>
<protein>
    <submittedName>
        <fullName evidence="1">Malignant fibrous histiocytoma-amplified sequence 1-like protein</fullName>
    </submittedName>
</protein>
<evidence type="ECO:0000313" key="1">
    <source>
        <dbReference type="EMBL" id="RNA13801.1"/>
    </source>
</evidence>
<sequence>MANFTIINLFYVIIRNLSLNYIFERFKILVLGEPKSGKTSFCFALEDFNTQSNLIEQFNDNEEKESKFIEIHQFYMKSELDESRPLSSTYSAKSYIQEAKQVSSARSVKIATPKKRKQIEELNAFSNHSFCEMEPLTSASELTIKKSVLPITINDFNGNLNQFGHLSNLFLDKKALIILCFDSTILIKSQKNFEKKLTNILDHLFLKMSKNSPFSIIPILTKVDECPAESRAALCEQVDQLIIKHLQRRLDQIKEDLKEIEKLPQISASQSDRLKQLVQTQGNLNPDLYQTCLPAASLKMDGIAQINQIIKQFVYNNGKTFASVNTKIPSFWLEIEKFATQTLSELPHLKYFDDKIKILSPSSVSILCIDYSEYRARIVEKYGMSHLVEPITDYLSSSGTIIWFHDNEKLKKKVFLRPAILYEMIFVIYRCHFLENFEDVHKQSVRSKILQNSINMSPEHIQSLSSDFLLKGSLHMDLLKMLWCPIMITDSQNLLQEVIVMLAQMFHLFYPNVSKEKLKLLFNTNKVDLEQTMNESVYSSFYVNPVAQNFKQETINFNSVIVPFYLPYLSEKASIFKLRRHLQNECANALKNALTAGIKSSSPVFMSRISQKYTFPWTLMSGIFEKFSVNCLLNSDLYFKNHFKNVVYGYNEENSVGVIAYTNAMKNEDECNEVIFDFYLVSYQSVIEGLDPTNKNDFEQTTEMDLDQIWLVALKVLQLFEESIIQTFPNFFLIRTSLRFDRWSLCPECESFAFYGEWITPKELQKTKSKDCPQFRPSTGQSLILDMKRMQQRLERLARFDPKNNFINTSLIEKKSTIIAESN</sequence>
<dbReference type="Gene3D" id="3.40.50.300">
    <property type="entry name" value="P-loop containing nucleotide triphosphate hydrolases"/>
    <property type="match status" value="1"/>
</dbReference>
<accession>A0A3M7QRU9</accession>
<dbReference type="AlphaFoldDB" id="A0A3M7QRU9"/>
<dbReference type="SUPFAM" id="SSF52540">
    <property type="entry name" value="P-loop containing nucleoside triphosphate hydrolases"/>
    <property type="match status" value="1"/>
</dbReference>
<dbReference type="OrthoDB" id="676979at2759"/>
<gene>
    <name evidence="1" type="ORF">BpHYR1_002034</name>
</gene>
<comment type="caution">
    <text evidence="1">The sequence shown here is derived from an EMBL/GenBank/DDBJ whole genome shotgun (WGS) entry which is preliminary data.</text>
</comment>
<dbReference type="Proteomes" id="UP000276133">
    <property type="component" value="Unassembled WGS sequence"/>
</dbReference>
<dbReference type="EMBL" id="REGN01005327">
    <property type="protein sequence ID" value="RNA13801.1"/>
    <property type="molecule type" value="Genomic_DNA"/>
</dbReference>
<name>A0A3M7QRU9_BRAPC</name>
<dbReference type="InterPro" id="IPR027417">
    <property type="entry name" value="P-loop_NTPase"/>
</dbReference>
<evidence type="ECO:0000313" key="2">
    <source>
        <dbReference type="Proteomes" id="UP000276133"/>
    </source>
</evidence>
<proteinExistence type="predicted"/>
<keyword evidence="2" id="KW-1185">Reference proteome</keyword>